<name>A0AAW1UW76_9CUCU</name>
<dbReference type="GO" id="GO:0005739">
    <property type="term" value="C:mitochondrion"/>
    <property type="evidence" value="ECO:0007669"/>
    <property type="project" value="TreeGrafter"/>
</dbReference>
<reference evidence="2 3" key="1">
    <citation type="submission" date="2023-03" db="EMBL/GenBank/DDBJ databases">
        <title>Genome insight into feeding habits of ladybird beetles.</title>
        <authorList>
            <person name="Li H.-S."/>
            <person name="Huang Y.-H."/>
            <person name="Pang H."/>
        </authorList>
    </citation>
    <scope>NUCLEOTIDE SEQUENCE [LARGE SCALE GENOMIC DNA]</scope>
    <source>
        <strain evidence="2">SYSU_2023b</strain>
        <tissue evidence="2">Whole body</tissue>
    </source>
</reference>
<accession>A0AAW1UW76</accession>
<dbReference type="Proteomes" id="UP001431783">
    <property type="component" value="Unassembled WGS sequence"/>
</dbReference>
<dbReference type="GO" id="GO:0006450">
    <property type="term" value="P:regulation of translational fidelity"/>
    <property type="evidence" value="ECO:0007669"/>
    <property type="project" value="InterPro"/>
</dbReference>
<dbReference type="AlphaFoldDB" id="A0AAW1UW76"/>
<keyword evidence="1" id="KW-0547">Nucleotide-binding</keyword>
<dbReference type="PANTHER" id="PTHR15004">
    <property type="entry name" value="GLUTAMYL-TRNA(GLN) AMIDOTRANSFERASE SUBUNIT C, MITOCHONDRIAL"/>
    <property type="match status" value="1"/>
</dbReference>
<comment type="caution">
    <text evidence="2">The sequence shown here is derived from an EMBL/GenBank/DDBJ whole genome shotgun (WGS) entry which is preliminary data.</text>
</comment>
<dbReference type="InterPro" id="IPR003837">
    <property type="entry name" value="GatC"/>
</dbReference>
<dbReference type="GO" id="GO:0000166">
    <property type="term" value="F:nucleotide binding"/>
    <property type="evidence" value="ECO:0007669"/>
    <property type="project" value="UniProtKB-KW"/>
</dbReference>
<gene>
    <name evidence="2" type="ORF">WA026_000004</name>
</gene>
<organism evidence="2 3">
    <name type="scientific">Henosepilachna vigintioctopunctata</name>
    <dbReference type="NCBI Taxonomy" id="420089"/>
    <lineage>
        <taxon>Eukaryota</taxon>
        <taxon>Metazoa</taxon>
        <taxon>Ecdysozoa</taxon>
        <taxon>Arthropoda</taxon>
        <taxon>Hexapoda</taxon>
        <taxon>Insecta</taxon>
        <taxon>Pterygota</taxon>
        <taxon>Neoptera</taxon>
        <taxon>Endopterygota</taxon>
        <taxon>Coleoptera</taxon>
        <taxon>Polyphaga</taxon>
        <taxon>Cucujiformia</taxon>
        <taxon>Coccinelloidea</taxon>
        <taxon>Coccinellidae</taxon>
        <taxon>Epilachninae</taxon>
        <taxon>Epilachnini</taxon>
        <taxon>Henosepilachna</taxon>
    </lineage>
</organism>
<protein>
    <recommendedName>
        <fullName evidence="4">Glutamyl-tRNA(Gln) amidotransferase subunit C, chloroplastic/mitochondrial</fullName>
    </recommendedName>
</protein>
<dbReference type="GO" id="GO:0070681">
    <property type="term" value="P:glutaminyl-tRNAGln biosynthesis via transamidation"/>
    <property type="evidence" value="ECO:0007669"/>
    <property type="project" value="TreeGrafter"/>
</dbReference>
<keyword evidence="3" id="KW-1185">Reference proteome</keyword>
<evidence type="ECO:0000256" key="1">
    <source>
        <dbReference type="ARBA" id="ARBA00022741"/>
    </source>
</evidence>
<evidence type="ECO:0000313" key="3">
    <source>
        <dbReference type="Proteomes" id="UP001431783"/>
    </source>
</evidence>
<evidence type="ECO:0008006" key="4">
    <source>
        <dbReference type="Google" id="ProtNLM"/>
    </source>
</evidence>
<dbReference type="EMBL" id="JARQZJ010000121">
    <property type="protein sequence ID" value="KAK9887682.1"/>
    <property type="molecule type" value="Genomic_DNA"/>
</dbReference>
<dbReference type="GO" id="GO:0032543">
    <property type="term" value="P:mitochondrial translation"/>
    <property type="evidence" value="ECO:0007669"/>
    <property type="project" value="TreeGrafter"/>
</dbReference>
<sequence>MKNLFISLIVLNSKAVIIKRTFTRSYQNFMKPIVRIQPQNDLSKQENHPVKIDQETVNLLERLSLVDCANERSLKLIENAVNFANAILSVNTEGIDPLVTVTEDRYLLK</sequence>
<dbReference type="PANTHER" id="PTHR15004:SF0">
    <property type="entry name" value="GLUTAMYL-TRNA(GLN) AMIDOTRANSFERASE SUBUNIT C, MITOCHONDRIAL"/>
    <property type="match status" value="1"/>
</dbReference>
<proteinExistence type="predicted"/>
<evidence type="ECO:0000313" key="2">
    <source>
        <dbReference type="EMBL" id="KAK9887682.1"/>
    </source>
</evidence>
<dbReference type="GO" id="GO:0030956">
    <property type="term" value="C:glutamyl-tRNA(Gln) amidotransferase complex"/>
    <property type="evidence" value="ECO:0007669"/>
    <property type="project" value="TreeGrafter"/>
</dbReference>